<dbReference type="InParanoid" id="G7YXM3"/>
<dbReference type="Proteomes" id="UP000008909">
    <property type="component" value="Unassembled WGS sequence"/>
</dbReference>
<evidence type="ECO:0000313" key="2">
    <source>
        <dbReference type="Proteomes" id="UP000008909"/>
    </source>
</evidence>
<protein>
    <submittedName>
        <fullName evidence="1">Uncharacterized protein</fullName>
    </submittedName>
</protein>
<reference evidence="1" key="1">
    <citation type="journal article" date="2011" name="Genome Biol.">
        <title>The draft genome of the carcinogenic human liver fluke Clonorchis sinensis.</title>
        <authorList>
            <person name="Wang X."/>
            <person name="Chen W."/>
            <person name="Huang Y."/>
            <person name="Sun J."/>
            <person name="Men J."/>
            <person name="Liu H."/>
            <person name="Luo F."/>
            <person name="Guo L."/>
            <person name="Lv X."/>
            <person name="Deng C."/>
            <person name="Zhou C."/>
            <person name="Fan Y."/>
            <person name="Li X."/>
            <person name="Huang L."/>
            <person name="Hu Y."/>
            <person name="Liang C."/>
            <person name="Hu X."/>
            <person name="Xu J."/>
            <person name="Yu X."/>
        </authorList>
    </citation>
    <scope>NUCLEOTIDE SEQUENCE [LARGE SCALE GENOMIC DNA]</scope>
    <source>
        <strain evidence="1">Henan</strain>
    </source>
</reference>
<organism evidence="1 2">
    <name type="scientific">Clonorchis sinensis</name>
    <name type="common">Chinese liver fluke</name>
    <dbReference type="NCBI Taxonomy" id="79923"/>
    <lineage>
        <taxon>Eukaryota</taxon>
        <taxon>Metazoa</taxon>
        <taxon>Spiralia</taxon>
        <taxon>Lophotrochozoa</taxon>
        <taxon>Platyhelminthes</taxon>
        <taxon>Trematoda</taxon>
        <taxon>Digenea</taxon>
        <taxon>Opisthorchiida</taxon>
        <taxon>Opisthorchiata</taxon>
        <taxon>Opisthorchiidae</taxon>
        <taxon>Clonorchis</taxon>
    </lineage>
</organism>
<keyword evidence="2" id="KW-1185">Reference proteome</keyword>
<dbReference type="AlphaFoldDB" id="G7YXM3"/>
<accession>G7YXM3</accession>
<dbReference type="EMBL" id="DF144970">
    <property type="protein sequence ID" value="GAA57703.1"/>
    <property type="molecule type" value="Genomic_DNA"/>
</dbReference>
<name>G7YXM3_CLOSI</name>
<sequence>ALVSNSLLNKENNSFIANKRVQRLQAFSRYLKDTSDFDPGRLIGVWWIPRMNTGDAHVLEIQAVNSREVAKPTLTIHDYQICCAIYYLYSHHLFLCVRMHTQDFEWKTDIQNNRAKCTNVVAVGTVQTAAFAYVVYTTLLARKIPIRWQHCLTCTAFHTCAQYYPTSDDSFITSDDACHYNDIAVVLNGLMKRKPFVVGLFAELNSWVANIASPIEVTSSVWTKHSSRAIHVPQH</sequence>
<reference key="2">
    <citation type="submission" date="2011-10" db="EMBL/GenBank/DDBJ databases">
        <title>The genome and transcriptome sequence of Clonorchis sinensis provide insights into the carcinogenic liver fluke.</title>
        <authorList>
            <person name="Wang X."/>
            <person name="Huang Y."/>
            <person name="Chen W."/>
            <person name="Liu H."/>
            <person name="Guo L."/>
            <person name="Chen Y."/>
            <person name="Luo F."/>
            <person name="Zhou W."/>
            <person name="Sun J."/>
            <person name="Mao Q."/>
            <person name="Liang P."/>
            <person name="Zhou C."/>
            <person name="Tian Y."/>
            <person name="Men J."/>
            <person name="Lv X."/>
            <person name="Huang L."/>
            <person name="Zhou J."/>
            <person name="Hu Y."/>
            <person name="Li R."/>
            <person name="Zhang F."/>
            <person name="Lei H."/>
            <person name="Li X."/>
            <person name="Hu X."/>
            <person name="Liang C."/>
            <person name="Xu J."/>
            <person name="Wu Z."/>
            <person name="Yu X."/>
        </authorList>
    </citation>
    <scope>NUCLEOTIDE SEQUENCE</scope>
    <source>
        <strain>Henan</strain>
    </source>
</reference>
<evidence type="ECO:0000313" key="1">
    <source>
        <dbReference type="EMBL" id="GAA57703.1"/>
    </source>
</evidence>
<feature type="non-terminal residue" evidence="1">
    <location>
        <position position="1"/>
    </location>
</feature>
<proteinExistence type="predicted"/>
<gene>
    <name evidence="1" type="ORF">CLF_113095</name>
</gene>